<dbReference type="EMBL" id="AP021861">
    <property type="protein sequence ID" value="BBO31619.1"/>
    <property type="molecule type" value="Genomic_DNA"/>
</dbReference>
<evidence type="ECO:0000313" key="5">
    <source>
        <dbReference type="Proteomes" id="UP000326837"/>
    </source>
</evidence>
<dbReference type="PROSITE" id="PS00018">
    <property type="entry name" value="EF_HAND_1"/>
    <property type="match status" value="1"/>
</dbReference>
<protein>
    <recommendedName>
        <fullName evidence="3">ASPIC/UnbV domain-containing protein</fullName>
    </recommendedName>
</protein>
<accession>A0A5K7XF53</accession>
<dbReference type="Gene3D" id="2.130.10.130">
    <property type="entry name" value="Integrin alpha, N-terminal"/>
    <property type="match status" value="1"/>
</dbReference>
<dbReference type="InterPro" id="IPR013517">
    <property type="entry name" value="FG-GAP"/>
</dbReference>
<dbReference type="InterPro" id="IPR011519">
    <property type="entry name" value="UnbV_ASPIC"/>
</dbReference>
<dbReference type="RefSeq" id="WP_172991888.1">
    <property type="nucleotide sequence ID" value="NZ_AP021861.1"/>
</dbReference>
<dbReference type="AlphaFoldDB" id="A0A5K7XF53"/>
<evidence type="ECO:0000259" key="3">
    <source>
        <dbReference type="Pfam" id="PF07593"/>
    </source>
</evidence>
<organism evidence="4 5">
    <name type="scientific">Lacipirellula parvula</name>
    <dbReference type="NCBI Taxonomy" id="2650471"/>
    <lineage>
        <taxon>Bacteria</taxon>
        <taxon>Pseudomonadati</taxon>
        <taxon>Planctomycetota</taxon>
        <taxon>Planctomycetia</taxon>
        <taxon>Pirellulales</taxon>
        <taxon>Lacipirellulaceae</taxon>
        <taxon>Lacipirellula</taxon>
    </lineage>
</organism>
<dbReference type="InterPro" id="IPR027039">
    <property type="entry name" value="Crtac1"/>
</dbReference>
<dbReference type="PANTHER" id="PTHR16026:SF0">
    <property type="entry name" value="CARTILAGE ACIDIC PROTEIN 1"/>
    <property type="match status" value="1"/>
</dbReference>
<evidence type="ECO:0000256" key="1">
    <source>
        <dbReference type="ARBA" id="ARBA00022729"/>
    </source>
</evidence>
<name>A0A5K7XF53_9BACT</name>
<dbReference type="Proteomes" id="UP000326837">
    <property type="component" value="Chromosome"/>
</dbReference>
<proteinExistence type="predicted"/>
<sequence>MRRDRLQRPFLLATFVSATLAASVSAETHFTDASTAIFKGLSLTARSASLADIDNDGDLDVFFQGSGTADRRLMQNNFVGSGVLSFTNISSTLPNTLSNSWSAAWADYDGDGFVDVFVGQTNAGVTGTALKNNGGTSFTNVSSAVGLADPGFHQNVGWIDINNDNRLDLVIGMEGPEKHEIYLQDSTGHFTPVGAAAGIQANWGTKAYGTAVGDTDNDGDLDIYISTCNSSFDIRNNFYENQLSQTGVLSFVDIADTNGTQNMPNSYHAEFTDFDDDGMLDLFMVGADQEPTRIFRNLGGNKFQDVAELLGHSLLSDTGGDLNGGRAIDYDNDGDLDLFMHDDLQVNNSDQARKLYRNDGNWNFVDVTQSVGIAYQNSGAYDSVWGDLDRDGDLDLIAPTGSGYLERIFLSDTSTNGNNWLYLRLDGTVDNTTAIGASVFATINEGTPEERTLRREANTNPGTFNQSDLPVHFGLGDASIIDTLRILWPDGTSQTLHDVSVNQYLTVGFPGDFDHNGMVNAADLVKWRADFGVNAGSDANGDGVTDGQDLLAWQRSFGAGTTFHTSTANAVPEPHSLGLALLSVAAIFTRVRTRSQR</sequence>
<feature type="signal peptide" evidence="2">
    <location>
        <begin position="1"/>
        <end position="26"/>
    </location>
</feature>
<feature type="domain" description="ASPIC/UnbV" evidence="3">
    <location>
        <begin position="434"/>
        <end position="506"/>
    </location>
</feature>
<keyword evidence="1 2" id="KW-0732">Signal</keyword>
<evidence type="ECO:0000313" key="4">
    <source>
        <dbReference type="EMBL" id="BBO31619.1"/>
    </source>
</evidence>
<reference evidence="5" key="1">
    <citation type="submission" date="2019-10" db="EMBL/GenBank/DDBJ databases">
        <title>Lacipirellula parvula gen. nov., sp. nov., representing a lineage of planctomycetes widespread in freshwater anoxic habitats, and description of the family Lacipirellulaceae.</title>
        <authorList>
            <person name="Dedysh S.N."/>
            <person name="Kulichevskaya I.S."/>
            <person name="Beletsky A.V."/>
            <person name="Rakitin A.L."/>
            <person name="Mardanov A.V."/>
            <person name="Ivanova A.A."/>
            <person name="Saltykova V.X."/>
            <person name="Rijpstra W.I.C."/>
            <person name="Sinninghe Damste J.S."/>
            <person name="Ravin N.V."/>
        </authorList>
    </citation>
    <scope>NUCLEOTIDE SEQUENCE [LARGE SCALE GENOMIC DNA]</scope>
    <source>
        <strain evidence="5">PX69</strain>
    </source>
</reference>
<evidence type="ECO:0000256" key="2">
    <source>
        <dbReference type="SAM" id="SignalP"/>
    </source>
</evidence>
<keyword evidence="5" id="KW-1185">Reference proteome</keyword>
<dbReference type="KEGG" id="lpav:PLANPX_1231"/>
<dbReference type="PANTHER" id="PTHR16026">
    <property type="entry name" value="CARTILAGE ACIDIC PROTEIN 1"/>
    <property type="match status" value="1"/>
</dbReference>
<gene>
    <name evidence="4" type="ORF">PLANPX_1231</name>
</gene>
<dbReference type="SUPFAM" id="SSF69318">
    <property type="entry name" value="Integrin alpha N-terminal domain"/>
    <property type="match status" value="1"/>
</dbReference>
<dbReference type="Pfam" id="PF07593">
    <property type="entry name" value="UnbV_ASPIC"/>
    <property type="match status" value="1"/>
</dbReference>
<feature type="chain" id="PRO_5024827569" description="ASPIC/UnbV domain-containing protein" evidence="2">
    <location>
        <begin position="27"/>
        <end position="597"/>
    </location>
</feature>
<dbReference type="Pfam" id="PF13517">
    <property type="entry name" value="FG-GAP_3"/>
    <property type="match status" value="3"/>
</dbReference>
<dbReference type="InterPro" id="IPR028994">
    <property type="entry name" value="Integrin_alpha_N"/>
</dbReference>
<dbReference type="InterPro" id="IPR018247">
    <property type="entry name" value="EF_Hand_1_Ca_BS"/>
</dbReference>